<dbReference type="GO" id="GO:0003700">
    <property type="term" value="F:DNA-binding transcription factor activity"/>
    <property type="evidence" value="ECO:0007669"/>
    <property type="project" value="InterPro"/>
</dbReference>
<sequence length="195" mass="20226">MTLLTTGDAVTDLASAPGPAPAAETPTTLSDELSRLMRLMHALKAAGPTGAAGGDARERAAHVLLFPLTRLGPLRQGALAELVHADPSTVSRHVTLLVDRGLVRRVADEQDGRVSRLVVTAAGEAALDQLRQERDALLTAVTADWAPGDLAGFTAQLRRFVQDLTDHLPTLGSATGGALTSSGAPTGTTSPEKDR</sequence>
<keyword evidence="1" id="KW-0805">Transcription regulation</keyword>
<name>A0A562IUS8_9ACTN</name>
<dbReference type="PROSITE" id="PS01117">
    <property type="entry name" value="HTH_MARR_1"/>
    <property type="match status" value="1"/>
</dbReference>
<evidence type="ECO:0000256" key="3">
    <source>
        <dbReference type="ARBA" id="ARBA00023163"/>
    </source>
</evidence>
<keyword evidence="3" id="KW-0804">Transcription</keyword>
<gene>
    <name evidence="6" type="ORF">JD78_03063</name>
</gene>
<dbReference type="GO" id="GO:0003677">
    <property type="term" value="F:DNA binding"/>
    <property type="evidence" value="ECO:0007669"/>
    <property type="project" value="UniProtKB-KW"/>
</dbReference>
<dbReference type="Proteomes" id="UP000321490">
    <property type="component" value="Unassembled WGS sequence"/>
</dbReference>
<feature type="region of interest" description="Disordered" evidence="4">
    <location>
        <begin position="172"/>
        <end position="195"/>
    </location>
</feature>
<proteinExistence type="predicted"/>
<protein>
    <submittedName>
        <fullName evidence="6">DNA-binding MarR family transcriptional regulator</fullName>
    </submittedName>
</protein>
<keyword evidence="7" id="KW-1185">Reference proteome</keyword>
<evidence type="ECO:0000313" key="7">
    <source>
        <dbReference type="Proteomes" id="UP000321490"/>
    </source>
</evidence>
<dbReference type="PANTHER" id="PTHR33164">
    <property type="entry name" value="TRANSCRIPTIONAL REGULATOR, MARR FAMILY"/>
    <property type="match status" value="1"/>
</dbReference>
<evidence type="ECO:0000256" key="4">
    <source>
        <dbReference type="SAM" id="MobiDB-lite"/>
    </source>
</evidence>
<evidence type="ECO:0000259" key="5">
    <source>
        <dbReference type="PROSITE" id="PS50995"/>
    </source>
</evidence>
<dbReference type="GO" id="GO:0006950">
    <property type="term" value="P:response to stress"/>
    <property type="evidence" value="ECO:0007669"/>
    <property type="project" value="TreeGrafter"/>
</dbReference>
<dbReference type="SUPFAM" id="SSF46785">
    <property type="entry name" value="Winged helix' DNA-binding domain"/>
    <property type="match status" value="1"/>
</dbReference>
<dbReference type="SMART" id="SM00347">
    <property type="entry name" value="HTH_MARR"/>
    <property type="match status" value="1"/>
</dbReference>
<dbReference type="PANTHER" id="PTHR33164:SF57">
    <property type="entry name" value="MARR-FAMILY TRANSCRIPTIONAL REGULATOR"/>
    <property type="match status" value="1"/>
</dbReference>
<feature type="domain" description="HTH marR-type" evidence="5">
    <location>
        <begin position="26"/>
        <end position="162"/>
    </location>
</feature>
<evidence type="ECO:0000256" key="2">
    <source>
        <dbReference type="ARBA" id="ARBA00023125"/>
    </source>
</evidence>
<dbReference type="EMBL" id="VLKF01000001">
    <property type="protein sequence ID" value="TWH74523.1"/>
    <property type="molecule type" value="Genomic_DNA"/>
</dbReference>
<keyword evidence="2 6" id="KW-0238">DNA-binding</keyword>
<dbReference type="InterPro" id="IPR039422">
    <property type="entry name" value="MarR/SlyA-like"/>
</dbReference>
<dbReference type="OrthoDB" id="5148120at2"/>
<dbReference type="InterPro" id="IPR036390">
    <property type="entry name" value="WH_DNA-bd_sf"/>
</dbReference>
<comment type="caution">
    <text evidence="6">The sequence shown here is derived from an EMBL/GenBank/DDBJ whole genome shotgun (WGS) entry which is preliminary data.</text>
</comment>
<evidence type="ECO:0000313" key="6">
    <source>
        <dbReference type="EMBL" id="TWH74523.1"/>
    </source>
</evidence>
<dbReference type="InterPro" id="IPR000835">
    <property type="entry name" value="HTH_MarR-typ"/>
</dbReference>
<organism evidence="6 7">
    <name type="scientific">Modestobacter roseus</name>
    <dbReference type="NCBI Taxonomy" id="1181884"/>
    <lineage>
        <taxon>Bacteria</taxon>
        <taxon>Bacillati</taxon>
        <taxon>Actinomycetota</taxon>
        <taxon>Actinomycetes</taxon>
        <taxon>Geodermatophilales</taxon>
        <taxon>Geodermatophilaceae</taxon>
        <taxon>Modestobacter</taxon>
    </lineage>
</organism>
<reference evidence="6 7" key="1">
    <citation type="submission" date="2019-07" db="EMBL/GenBank/DDBJ databases">
        <title>R&amp;d 2014.</title>
        <authorList>
            <person name="Klenk H.-P."/>
        </authorList>
    </citation>
    <scope>NUCLEOTIDE SEQUENCE [LARGE SCALE GENOMIC DNA]</scope>
    <source>
        <strain evidence="6 7">DSM 45764</strain>
    </source>
</reference>
<dbReference type="InterPro" id="IPR023187">
    <property type="entry name" value="Tscrpt_reg_MarR-type_CS"/>
</dbReference>
<dbReference type="AlphaFoldDB" id="A0A562IUS8"/>
<feature type="region of interest" description="Disordered" evidence="4">
    <location>
        <begin position="1"/>
        <end position="26"/>
    </location>
</feature>
<dbReference type="Gene3D" id="1.10.10.10">
    <property type="entry name" value="Winged helix-like DNA-binding domain superfamily/Winged helix DNA-binding domain"/>
    <property type="match status" value="1"/>
</dbReference>
<evidence type="ECO:0000256" key="1">
    <source>
        <dbReference type="ARBA" id="ARBA00023015"/>
    </source>
</evidence>
<dbReference type="PROSITE" id="PS50995">
    <property type="entry name" value="HTH_MARR_2"/>
    <property type="match status" value="1"/>
</dbReference>
<accession>A0A562IUS8</accession>
<dbReference type="Pfam" id="PF01047">
    <property type="entry name" value="MarR"/>
    <property type="match status" value="1"/>
</dbReference>
<dbReference type="InterPro" id="IPR036388">
    <property type="entry name" value="WH-like_DNA-bd_sf"/>
</dbReference>